<organism evidence="1 2">
    <name type="scientific">Metabacillus sediminilitoris</name>
    <dbReference type="NCBI Taxonomy" id="2567941"/>
    <lineage>
        <taxon>Bacteria</taxon>
        <taxon>Bacillati</taxon>
        <taxon>Bacillota</taxon>
        <taxon>Bacilli</taxon>
        <taxon>Bacillales</taxon>
        <taxon>Bacillaceae</taxon>
        <taxon>Metabacillus</taxon>
    </lineage>
</organism>
<sequence length="78" mass="8904">MDNKRAMKRIIGTVIVEKGKCFIKMENGNLVELKDEDFIEVRNGNEFHRIKFEVLINTKSGEGNPAFSGMDCQAKITR</sequence>
<accession>A0A4S4BPL0</accession>
<evidence type="ECO:0000313" key="1">
    <source>
        <dbReference type="EMBL" id="THF76805.1"/>
    </source>
</evidence>
<comment type="caution">
    <text evidence="1">The sequence shown here is derived from an EMBL/GenBank/DDBJ whole genome shotgun (WGS) entry which is preliminary data.</text>
</comment>
<protein>
    <submittedName>
        <fullName evidence="1">Uncharacterized protein</fullName>
    </submittedName>
</protein>
<dbReference type="Proteomes" id="UP000310334">
    <property type="component" value="Unassembled WGS sequence"/>
</dbReference>
<gene>
    <name evidence="1" type="ORF">E6W99_20645</name>
</gene>
<keyword evidence="2" id="KW-1185">Reference proteome</keyword>
<proteinExistence type="predicted"/>
<name>A0A4S4BPL0_9BACI</name>
<dbReference type="RefSeq" id="WP_136357358.1">
    <property type="nucleotide sequence ID" value="NZ_CP046266.1"/>
</dbReference>
<reference evidence="1 2" key="1">
    <citation type="submission" date="2019-04" db="EMBL/GenBank/DDBJ databases">
        <title>Bacillus sediminilitoris sp. nov., isolated from a tidal flat sediment on the East China Sea.</title>
        <authorList>
            <person name="Wei Y."/>
            <person name="Mao H."/>
            <person name="Fang J."/>
        </authorList>
    </citation>
    <scope>NUCLEOTIDE SEQUENCE [LARGE SCALE GENOMIC DNA]</scope>
    <source>
        <strain evidence="1 2">DSL-17</strain>
    </source>
</reference>
<dbReference type="EMBL" id="SSNT01000018">
    <property type="protein sequence ID" value="THF76805.1"/>
    <property type="molecule type" value="Genomic_DNA"/>
</dbReference>
<dbReference type="AlphaFoldDB" id="A0A4S4BPL0"/>
<evidence type="ECO:0000313" key="2">
    <source>
        <dbReference type="Proteomes" id="UP000310334"/>
    </source>
</evidence>